<dbReference type="Pfam" id="PF01862">
    <property type="entry name" value="PvlArgDC"/>
    <property type="match status" value="1"/>
</dbReference>
<dbReference type="AlphaFoldDB" id="A0ABD6DBJ3"/>
<keyword evidence="9" id="KW-1185">Reference proteome</keyword>
<gene>
    <name evidence="8" type="ORF">ACFSBW_17480</name>
</gene>
<evidence type="ECO:0000256" key="1">
    <source>
        <dbReference type="ARBA" id="ARBA00001928"/>
    </source>
</evidence>
<dbReference type="EMBL" id="JBHUDM010000007">
    <property type="protein sequence ID" value="MFD1643659.1"/>
    <property type="molecule type" value="Genomic_DNA"/>
</dbReference>
<dbReference type="PANTHER" id="PTHR40438">
    <property type="entry name" value="PYRUVOYL-DEPENDENT ARGININE DECARBOXYLASE"/>
    <property type="match status" value="1"/>
</dbReference>
<dbReference type="GO" id="GO:0008792">
    <property type="term" value="F:arginine decarboxylase activity"/>
    <property type="evidence" value="ECO:0007669"/>
    <property type="project" value="UniProtKB-EC"/>
</dbReference>
<evidence type="ECO:0000313" key="9">
    <source>
        <dbReference type="Proteomes" id="UP001597052"/>
    </source>
</evidence>
<evidence type="ECO:0000256" key="7">
    <source>
        <dbReference type="ARBA" id="ARBA00049309"/>
    </source>
</evidence>
<comment type="similarity">
    <text evidence="2">Belongs to the PdaD family.</text>
</comment>
<proteinExistence type="inferred from homology"/>
<dbReference type="RefSeq" id="WP_256397643.1">
    <property type="nucleotide sequence ID" value="NZ_JANHDJ010000009.1"/>
</dbReference>
<dbReference type="InterPro" id="IPR002724">
    <property type="entry name" value="Pyruvoyl-dep_arg_deCO2ase"/>
</dbReference>
<dbReference type="PANTHER" id="PTHR40438:SF1">
    <property type="entry name" value="PYRUVOYL-DEPENDENT ARGININE DECARBOXYLASE"/>
    <property type="match status" value="1"/>
</dbReference>
<evidence type="ECO:0000256" key="4">
    <source>
        <dbReference type="ARBA" id="ARBA00022793"/>
    </source>
</evidence>
<dbReference type="EC" id="4.1.1.19" evidence="3"/>
<evidence type="ECO:0000313" key="8">
    <source>
        <dbReference type="EMBL" id="MFD1643659.1"/>
    </source>
</evidence>
<name>A0ABD6DBJ3_9EURY</name>
<keyword evidence="5" id="KW-0456">Lyase</keyword>
<dbReference type="InterPro" id="IPR016105">
    <property type="entry name" value="Pyr-dep_his/arg-deCO2ase_sand"/>
</dbReference>
<keyword evidence="6" id="KW-0670">Pyruvate</keyword>
<evidence type="ECO:0000256" key="2">
    <source>
        <dbReference type="ARBA" id="ARBA00007412"/>
    </source>
</evidence>
<evidence type="ECO:0000256" key="6">
    <source>
        <dbReference type="ARBA" id="ARBA00023317"/>
    </source>
</evidence>
<accession>A0ABD6DBJ3</accession>
<protein>
    <recommendedName>
        <fullName evidence="3">arginine decarboxylase</fullName>
        <ecNumber evidence="3">4.1.1.19</ecNumber>
    </recommendedName>
</protein>
<dbReference type="InterPro" id="IPR016104">
    <property type="entry name" value="Pyr-dep_his/arg-deCO2ase"/>
</dbReference>
<dbReference type="Gene3D" id="3.50.20.10">
    <property type="entry name" value="Pyruvoyl-Dependent Histidine Decarboxylase, subunit B"/>
    <property type="match status" value="1"/>
</dbReference>
<dbReference type="Proteomes" id="UP001597052">
    <property type="component" value="Unassembled WGS sequence"/>
</dbReference>
<comment type="caution">
    <text evidence="8">The sequence shown here is derived from an EMBL/GenBank/DDBJ whole genome shotgun (WGS) entry which is preliminary data.</text>
</comment>
<dbReference type="SFLD" id="SFLDG01170">
    <property type="entry name" value="Pyruvoyl-dependent_arginine_de"/>
    <property type="match status" value="1"/>
</dbReference>
<organism evidence="8 9">
    <name type="scientific">Halohasta litorea</name>
    <dbReference type="NCBI Taxonomy" id="869891"/>
    <lineage>
        <taxon>Archaea</taxon>
        <taxon>Methanobacteriati</taxon>
        <taxon>Methanobacteriota</taxon>
        <taxon>Stenosarchaea group</taxon>
        <taxon>Halobacteria</taxon>
        <taxon>Halobacteriales</taxon>
        <taxon>Haloferacaceae</taxon>
        <taxon>Halohasta</taxon>
    </lineage>
</organism>
<reference evidence="8 9" key="1">
    <citation type="journal article" date="2019" name="Int. J. Syst. Evol. Microbiol.">
        <title>The Global Catalogue of Microorganisms (GCM) 10K type strain sequencing project: providing services to taxonomists for standard genome sequencing and annotation.</title>
        <authorList>
            <consortium name="The Broad Institute Genomics Platform"/>
            <consortium name="The Broad Institute Genome Sequencing Center for Infectious Disease"/>
            <person name="Wu L."/>
            <person name="Ma J."/>
        </authorList>
    </citation>
    <scope>NUCLEOTIDE SEQUENCE [LARGE SCALE GENOMIC DNA]</scope>
    <source>
        <strain evidence="8 9">CGMCC 1.10593</strain>
    </source>
</reference>
<sequence>MGQIRIVWGIGNASTEKASYDAALAAANVHNYNLVSVSSVIPSDAALEVTGTAPDLGAVGDRLTVVQSRKTVKSGETAAAGIGWARSKSGRGIFYESTGDTENTVRERIKTGLTAGKDHRDWEFLSDGDEVVAEADPDVENYATAVVLAIYGRSSPIM</sequence>
<dbReference type="SFLD" id="SFLDS00055">
    <property type="entry name" value="Pyruvoyl-Dependent_Histidine/A"/>
    <property type="match status" value="1"/>
</dbReference>
<comment type="cofactor">
    <cofactor evidence="1">
        <name>pyruvate</name>
        <dbReference type="ChEBI" id="CHEBI:15361"/>
    </cofactor>
</comment>
<keyword evidence="4" id="KW-0210">Decarboxylase</keyword>
<comment type="catalytic activity">
    <reaction evidence="7">
        <text>L-arginine + H(+) = agmatine + CO2</text>
        <dbReference type="Rhea" id="RHEA:17641"/>
        <dbReference type="ChEBI" id="CHEBI:15378"/>
        <dbReference type="ChEBI" id="CHEBI:16526"/>
        <dbReference type="ChEBI" id="CHEBI:32682"/>
        <dbReference type="ChEBI" id="CHEBI:58145"/>
        <dbReference type="EC" id="4.1.1.19"/>
    </reaction>
</comment>
<evidence type="ECO:0000256" key="5">
    <source>
        <dbReference type="ARBA" id="ARBA00023239"/>
    </source>
</evidence>
<dbReference type="SUPFAM" id="SSF56271">
    <property type="entry name" value="Pyruvoyl-dependent histidine and arginine decarboxylases"/>
    <property type="match status" value="1"/>
</dbReference>
<evidence type="ECO:0000256" key="3">
    <source>
        <dbReference type="ARBA" id="ARBA00012426"/>
    </source>
</evidence>